<keyword evidence="5" id="KW-1185">Reference proteome</keyword>
<name>A0A9E7J8Y7_9LILI</name>
<gene>
    <name evidence="4" type="ORF">MUK42_33764</name>
</gene>
<dbReference type="GO" id="GO:0003677">
    <property type="term" value="F:DNA binding"/>
    <property type="evidence" value="ECO:0007669"/>
    <property type="project" value="TreeGrafter"/>
</dbReference>
<proteinExistence type="predicted"/>
<evidence type="ECO:0000256" key="2">
    <source>
        <dbReference type="ARBA" id="ARBA00022737"/>
    </source>
</evidence>
<protein>
    <submittedName>
        <fullName evidence="4">WD repeat-containing protein 76-like</fullName>
    </submittedName>
</protein>
<reference evidence="4" key="1">
    <citation type="submission" date="2022-05" db="EMBL/GenBank/DDBJ databases">
        <title>The Musa troglodytarum L. genome provides insights into the mechanism of non-climacteric behaviour and enrichment of carotenoids.</title>
        <authorList>
            <person name="Wang J."/>
        </authorList>
    </citation>
    <scope>NUCLEOTIDE SEQUENCE</scope>
    <source>
        <tissue evidence="4">Leaf</tissue>
    </source>
</reference>
<dbReference type="GO" id="GO:0005634">
    <property type="term" value="C:nucleus"/>
    <property type="evidence" value="ECO:0007669"/>
    <property type="project" value="TreeGrafter"/>
</dbReference>
<dbReference type="EMBL" id="CP097502">
    <property type="protein sequence ID" value="URD72375.1"/>
    <property type="molecule type" value="Genomic_DNA"/>
</dbReference>
<feature type="compositionally biased region" description="Basic and acidic residues" evidence="3">
    <location>
        <begin position="43"/>
        <end position="54"/>
    </location>
</feature>
<feature type="region of interest" description="Disordered" evidence="3">
    <location>
        <begin position="32"/>
        <end position="104"/>
    </location>
</feature>
<keyword evidence="2" id="KW-0677">Repeat</keyword>
<dbReference type="GO" id="GO:2000001">
    <property type="term" value="P:regulation of DNA damage checkpoint"/>
    <property type="evidence" value="ECO:0007669"/>
    <property type="project" value="TreeGrafter"/>
</dbReference>
<dbReference type="PANTHER" id="PTHR14773">
    <property type="entry name" value="WD REPEAT-CONTAINING PROTEIN 76"/>
    <property type="match status" value="1"/>
</dbReference>
<evidence type="ECO:0000313" key="4">
    <source>
        <dbReference type="EMBL" id="URD72375.1"/>
    </source>
</evidence>
<accession>A0A9E7J8Y7</accession>
<dbReference type="OrthoDB" id="766928at2759"/>
<dbReference type="Proteomes" id="UP001055439">
    <property type="component" value="Chromosome 1"/>
</dbReference>
<sequence>MASEALTEYERRRLENIRRNDEMMASLMLGRKVSDLAATLKRAPSDTKKKEEKKNKKPRLGTPVVVRRSLRHRGLPPDLSVPTDHPSHNAPPVDDLPTGPDCKPGPLLIGEALVEGCRSTGI</sequence>
<dbReference type="PANTHER" id="PTHR14773:SF0">
    <property type="entry name" value="WD REPEAT-CONTAINING PROTEIN 76"/>
    <property type="match status" value="1"/>
</dbReference>
<dbReference type="AlphaFoldDB" id="A0A9E7J8Y7"/>
<evidence type="ECO:0000256" key="3">
    <source>
        <dbReference type="SAM" id="MobiDB-lite"/>
    </source>
</evidence>
<dbReference type="InterPro" id="IPR050853">
    <property type="entry name" value="WD_repeat_DNA-damage-binding"/>
</dbReference>
<organism evidence="4 5">
    <name type="scientific">Musa troglodytarum</name>
    <name type="common">fe'i banana</name>
    <dbReference type="NCBI Taxonomy" id="320322"/>
    <lineage>
        <taxon>Eukaryota</taxon>
        <taxon>Viridiplantae</taxon>
        <taxon>Streptophyta</taxon>
        <taxon>Embryophyta</taxon>
        <taxon>Tracheophyta</taxon>
        <taxon>Spermatophyta</taxon>
        <taxon>Magnoliopsida</taxon>
        <taxon>Liliopsida</taxon>
        <taxon>Zingiberales</taxon>
        <taxon>Musaceae</taxon>
        <taxon>Musa</taxon>
    </lineage>
</organism>
<keyword evidence="1" id="KW-0853">WD repeat</keyword>
<evidence type="ECO:0000256" key="1">
    <source>
        <dbReference type="ARBA" id="ARBA00022574"/>
    </source>
</evidence>
<evidence type="ECO:0000313" key="5">
    <source>
        <dbReference type="Proteomes" id="UP001055439"/>
    </source>
</evidence>